<dbReference type="PANTHER" id="PTHR34975">
    <property type="entry name" value="SPORE GERMINATION PROTEIN A2"/>
    <property type="match status" value="1"/>
</dbReference>
<dbReference type="InterPro" id="IPR004761">
    <property type="entry name" value="Spore_GerAB"/>
</dbReference>
<keyword evidence="3" id="KW-0813">Transport</keyword>
<evidence type="ECO:0000313" key="10">
    <source>
        <dbReference type="Proteomes" id="UP000295008"/>
    </source>
</evidence>
<dbReference type="AlphaFoldDB" id="A0A4R1QY96"/>
<dbReference type="OrthoDB" id="2078716at2"/>
<keyword evidence="5 8" id="KW-0812">Transmembrane</keyword>
<name>A0A4R1QY96_HYDET</name>
<dbReference type="EMBL" id="SLUN01000044">
    <property type="protein sequence ID" value="TCL57874.1"/>
    <property type="molecule type" value="Genomic_DNA"/>
</dbReference>
<comment type="similarity">
    <text evidence="2">Belongs to the amino acid-polyamine-organocation (APC) superfamily. Spore germination protein (SGP) (TC 2.A.3.9) family.</text>
</comment>
<evidence type="ECO:0000256" key="3">
    <source>
        <dbReference type="ARBA" id="ARBA00022448"/>
    </source>
</evidence>
<gene>
    <name evidence="9" type="ORF">EDC14_104423</name>
</gene>
<evidence type="ECO:0000256" key="2">
    <source>
        <dbReference type="ARBA" id="ARBA00007998"/>
    </source>
</evidence>
<reference evidence="9 10" key="1">
    <citation type="submission" date="2019-03" db="EMBL/GenBank/DDBJ databases">
        <title>Genomic Encyclopedia of Type Strains, Phase IV (KMG-IV): sequencing the most valuable type-strain genomes for metagenomic binning, comparative biology and taxonomic classification.</title>
        <authorList>
            <person name="Goeker M."/>
        </authorList>
    </citation>
    <scope>NUCLEOTIDE SEQUENCE [LARGE SCALE GENOMIC DNA]</scope>
    <source>
        <strain evidence="9 10">LX-B</strain>
    </source>
</reference>
<evidence type="ECO:0000256" key="1">
    <source>
        <dbReference type="ARBA" id="ARBA00004141"/>
    </source>
</evidence>
<proteinExistence type="inferred from homology"/>
<evidence type="ECO:0000256" key="7">
    <source>
        <dbReference type="ARBA" id="ARBA00023136"/>
    </source>
</evidence>
<comment type="caution">
    <text evidence="9">The sequence shown here is derived from an EMBL/GenBank/DDBJ whole genome shotgun (WGS) entry which is preliminary data.</text>
</comment>
<feature type="transmembrane region" description="Helical" evidence="8">
    <location>
        <begin position="106"/>
        <end position="129"/>
    </location>
</feature>
<feature type="transmembrane region" description="Helical" evidence="8">
    <location>
        <begin position="305"/>
        <end position="327"/>
    </location>
</feature>
<evidence type="ECO:0000313" key="9">
    <source>
        <dbReference type="EMBL" id="TCL57874.1"/>
    </source>
</evidence>
<protein>
    <submittedName>
        <fullName evidence="9">Spore germination protein</fullName>
    </submittedName>
</protein>
<feature type="transmembrane region" description="Helical" evidence="8">
    <location>
        <begin position="141"/>
        <end position="162"/>
    </location>
</feature>
<sequence>MNHPLTSKLYLPLILMSILGFGIMFHPFTLNKNIGVNAYLTIVFGFLLAVLGLLAIRALLGKYPGESLIDWGNRLLGRAGWLGSGLVLAIVLVFTVLAVRRLTEPIGTSILFLTPEWANILSCVLVITYIAQLGEEALGRLCSICCGLIPVFGLNLLLGFGSVTLAQVHPAYIIRDLRYLNYWWAGLPGFVPVLLIASLIRTRDFRDRFRYVLPTVGLGALILGITAFEIVGVFGAGGIQRYPRPVMAFMGTIRLAQEYFFQNFVLTTHLFVFTAQSLVIATVLLRVLANGIIALCRIPRKRSRWVIPALAAVVYLLTLFSDLIVYARYNNPLIISGSFFILAYLGILWLLSRLRRDGRP</sequence>
<feature type="transmembrane region" description="Helical" evidence="8">
    <location>
        <begin position="333"/>
        <end position="351"/>
    </location>
</feature>
<evidence type="ECO:0000256" key="4">
    <source>
        <dbReference type="ARBA" id="ARBA00022544"/>
    </source>
</evidence>
<evidence type="ECO:0000256" key="8">
    <source>
        <dbReference type="SAM" id="Phobius"/>
    </source>
</evidence>
<feature type="transmembrane region" description="Helical" evidence="8">
    <location>
        <begin position="212"/>
        <end position="239"/>
    </location>
</feature>
<dbReference type="Pfam" id="PF03845">
    <property type="entry name" value="Spore_permease"/>
    <property type="match status" value="1"/>
</dbReference>
<feature type="transmembrane region" description="Helical" evidence="8">
    <location>
        <begin position="38"/>
        <end position="60"/>
    </location>
</feature>
<feature type="transmembrane region" description="Helical" evidence="8">
    <location>
        <begin position="259"/>
        <end position="285"/>
    </location>
</feature>
<feature type="transmembrane region" description="Helical" evidence="8">
    <location>
        <begin position="9"/>
        <end position="26"/>
    </location>
</feature>
<dbReference type="RefSeq" id="WP_132016985.1">
    <property type="nucleotide sequence ID" value="NZ_SLUN01000044.1"/>
</dbReference>
<keyword evidence="6 8" id="KW-1133">Transmembrane helix</keyword>
<accession>A0A4R1QY96</accession>
<keyword evidence="7 8" id="KW-0472">Membrane</keyword>
<feature type="transmembrane region" description="Helical" evidence="8">
    <location>
        <begin position="182"/>
        <end position="200"/>
    </location>
</feature>
<dbReference type="Proteomes" id="UP000295008">
    <property type="component" value="Unassembled WGS sequence"/>
</dbReference>
<dbReference type="GO" id="GO:0009847">
    <property type="term" value="P:spore germination"/>
    <property type="evidence" value="ECO:0007669"/>
    <property type="project" value="InterPro"/>
</dbReference>
<keyword evidence="10" id="KW-1185">Reference proteome</keyword>
<dbReference type="GO" id="GO:0016020">
    <property type="term" value="C:membrane"/>
    <property type="evidence" value="ECO:0007669"/>
    <property type="project" value="UniProtKB-SubCell"/>
</dbReference>
<dbReference type="PANTHER" id="PTHR34975:SF2">
    <property type="entry name" value="SPORE GERMINATION PROTEIN A2"/>
    <property type="match status" value="1"/>
</dbReference>
<keyword evidence="4" id="KW-0309">Germination</keyword>
<organism evidence="9 10">
    <name type="scientific">Hydrogenispora ethanolica</name>
    <dbReference type="NCBI Taxonomy" id="1082276"/>
    <lineage>
        <taxon>Bacteria</taxon>
        <taxon>Bacillati</taxon>
        <taxon>Bacillota</taxon>
        <taxon>Hydrogenispora</taxon>
    </lineage>
</organism>
<evidence type="ECO:0000256" key="6">
    <source>
        <dbReference type="ARBA" id="ARBA00022989"/>
    </source>
</evidence>
<comment type="subcellular location">
    <subcellularLocation>
        <location evidence="1">Membrane</location>
        <topology evidence="1">Multi-pass membrane protein</topology>
    </subcellularLocation>
</comment>
<feature type="transmembrane region" description="Helical" evidence="8">
    <location>
        <begin position="81"/>
        <end position="100"/>
    </location>
</feature>
<evidence type="ECO:0000256" key="5">
    <source>
        <dbReference type="ARBA" id="ARBA00022692"/>
    </source>
</evidence>